<feature type="compositionally biased region" description="Acidic residues" evidence="2">
    <location>
        <begin position="133"/>
        <end position="148"/>
    </location>
</feature>
<reference evidence="4 5" key="1">
    <citation type="journal article" date="2012" name="PLoS Pathog.">
        <title>Diverse lifestyles and strategies of plant pathogenesis encoded in the genomes of eighteen Dothideomycetes fungi.</title>
        <authorList>
            <person name="Ohm R.A."/>
            <person name="Feau N."/>
            <person name="Henrissat B."/>
            <person name="Schoch C.L."/>
            <person name="Horwitz B.A."/>
            <person name="Barry K.W."/>
            <person name="Condon B.J."/>
            <person name="Copeland A.C."/>
            <person name="Dhillon B."/>
            <person name="Glaser F."/>
            <person name="Hesse C.N."/>
            <person name="Kosti I."/>
            <person name="LaButti K."/>
            <person name="Lindquist E.A."/>
            <person name="Lucas S."/>
            <person name="Salamov A.A."/>
            <person name="Bradshaw R.E."/>
            <person name="Ciuffetti L."/>
            <person name="Hamelin R.C."/>
            <person name="Kema G.H.J."/>
            <person name="Lawrence C."/>
            <person name="Scott J.A."/>
            <person name="Spatafora J.W."/>
            <person name="Turgeon B.G."/>
            <person name="de Wit P.J.G.M."/>
            <person name="Zhong S."/>
            <person name="Goodwin S.B."/>
            <person name="Grigoriev I.V."/>
        </authorList>
    </citation>
    <scope>NUCLEOTIDE SEQUENCE [LARGE SCALE GENOMIC DNA]</scope>
    <source>
        <strain evidence="4 5">UAMH 10762</strain>
    </source>
</reference>
<feature type="domain" description="Phosducin" evidence="3">
    <location>
        <begin position="61"/>
        <end position="218"/>
    </location>
</feature>
<feature type="compositionally biased region" description="Basic and acidic residues" evidence="2">
    <location>
        <begin position="10"/>
        <end position="22"/>
    </location>
</feature>
<feature type="compositionally biased region" description="Polar residues" evidence="2">
    <location>
        <begin position="104"/>
        <end position="117"/>
    </location>
</feature>
<evidence type="ECO:0000313" key="5">
    <source>
        <dbReference type="Proteomes" id="UP000011761"/>
    </source>
</evidence>
<comment type="similarity">
    <text evidence="1">Belongs to the phosducin family.</text>
</comment>
<dbReference type="InterPro" id="IPR023196">
    <property type="entry name" value="Phosducin_N_dom_sf"/>
</dbReference>
<sequence length="318" mass="36399">MSSAQQEFDELMRDKERRTMHPEDDEDGRSFLNISDDEGDRPRHIRSNDHDHDEEITASRPSHSRTRSAATIPFKRYEANTGPKGVISDAQNFRDSRRQHRVSMRSTATLPSQQYGGLSQYDKPALREKLPESGEEEDGDDDDEDLDDDFMKQWRSSRLREMQSHKGSRDSKMHLRQQSSRRTWGGLATVDGDGYLDALDRSGPDTVVIVYIYDDEVSIHHAYHPHNHADERSCEQSEVSHAIEECIRALAKRHIDTRFIKLSHLDAEMEPAGVPALLAYRGGEKFAGLVPIVDELPEDAELSERTLEAVLQRHQTLR</sequence>
<dbReference type="InterPro" id="IPR036249">
    <property type="entry name" value="Thioredoxin-like_sf"/>
</dbReference>
<dbReference type="Gene3D" id="3.40.30.10">
    <property type="entry name" value="Glutaredoxin"/>
    <property type="match status" value="1"/>
</dbReference>
<keyword evidence="5" id="KW-1185">Reference proteome</keyword>
<dbReference type="EMBL" id="KB445553">
    <property type="protein sequence ID" value="EMC97794.1"/>
    <property type="molecule type" value="Genomic_DNA"/>
</dbReference>
<evidence type="ECO:0000256" key="2">
    <source>
        <dbReference type="SAM" id="MobiDB-lite"/>
    </source>
</evidence>
<dbReference type="OrthoDB" id="70588at2759"/>
<feature type="region of interest" description="Disordered" evidence="2">
    <location>
        <begin position="158"/>
        <end position="180"/>
    </location>
</feature>
<accession>M2NEV9</accession>
<name>M2NEV9_BAUPA</name>
<dbReference type="KEGG" id="bcom:BAUCODRAFT_404221"/>
<protein>
    <recommendedName>
        <fullName evidence="3">Phosducin domain-containing protein</fullName>
    </recommendedName>
</protein>
<dbReference type="InterPro" id="IPR024253">
    <property type="entry name" value="Phosducin_thioredoxin-like_dom"/>
</dbReference>
<dbReference type="InterPro" id="IPR051499">
    <property type="entry name" value="Phosducin-like_reg"/>
</dbReference>
<dbReference type="RefSeq" id="XP_007674735.1">
    <property type="nucleotide sequence ID" value="XM_007676545.1"/>
</dbReference>
<feature type="region of interest" description="Disordered" evidence="2">
    <location>
        <begin position="1"/>
        <end position="123"/>
    </location>
</feature>
<proteinExistence type="inferred from homology"/>
<feature type="region of interest" description="Disordered" evidence="2">
    <location>
        <begin position="129"/>
        <end position="148"/>
    </location>
</feature>
<dbReference type="STRING" id="717646.M2NEV9"/>
<dbReference type="eggNOG" id="KOG3171">
    <property type="taxonomic scope" value="Eukaryota"/>
</dbReference>
<dbReference type="OMA" id="GIIEMMP"/>
<gene>
    <name evidence="4" type="ORF">BAUCODRAFT_404221</name>
</gene>
<dbReference type="HOGENOM" id="CLU_053880_0_0_1"/>
<organism evidence="4 5">
    <name type="scientific">Baudoinia panamericana (strain UAMH 10762)</name>
    <name type="common">Angels' share fungus</name>
    <name type="synonym">Baudoinia compniacensis (strain UAMH 10762)</name>
    <dbReference type="NCBI Taxonomy" id="717646"/>
    <lineage>
        <taxon>Eukaryota</taxon>
        <taxon>Fungi</taxon>
        <taxon>Dikarya</taxon>
        <taxon>Ascomycota</taxon>
        <taxon>Pezizomycotina</taxon>
        <taxon>Dothideomycetes</taxon>
        <taxon>Dothideomycetidae</taxon>
        <taxon>Mycosphaerellales</taxon>
        <taxon>Teratosphaeriaceae</taxon>
        <taxon>Baudoinia</taxon>
    </lineage>
</organism>
<feature type="compositionally biased region" description="Basic and acidic residues" evidence="2">
    <location>
        <begin position="158"/>
        <end position="173"/>
    </location>
</feature>
<evidence type="ECO:0000256" key="1">
    <source>
        <dbReference type="ARBA" id="ARBA00009686"/>
    </source>
</evidence>
<dbReference type="Gene3D" id="1.10.168.10">
    <property type="entry name" value="Phosducin, domain 2"/>
    <property type="match status" value="1"/>
</dbReference>
<evidence type="ECO:0000313" key="4">
    <source>
        <dbReference type="EMBL" id="EMC97794.1"/>
    </source>
</evidence>
<dbReference type="SUPFAM" id="SSF52833">
    <property type="entry name" value="Thioredoxin-like"/>
    <property type="match status" value="1"/>
</dbReference>
<dbReference type="GeneID" id="19113984"/>
<dbReference type="Proteomes" id="UP000011761">
    <property type="component" value="Unassembled WGS sequence"/>
</dbReference>
<dbReference type="PANTHER" id="PTHR46052:SF1">
    <property type="entry name" value="PHOSDUCIN-LIKE PROTEIN"/>
    <property type="match status" value="1"/>
</dbReference>
<evidence type="ECO:0000259" key="3">
    <source>
        <dbReference type="Pfam" id="PF02114"/>
    </source>
</evidence>
<dbReference type="PANTHER" id="PTHR46052">
    <property type="entry name" value="PHOSDUCIN-LIKE PROTEIN"/>
    <property type="match status" value="1"/>
</dbReference>
<feature type="compositionally biased region" description="Basic and acidic residues" evidence="2">
    <location>
        <begin position="40"/>
        <end position="57"/>
    </location>
</feature>
<dbReference type="Pfam" id="PF02114">
    <property type="entry name" value="Phosducin"/>
    <property type="match status" value="1"/>
</dbReference>
<dbReference type="AlphaFoldDB" id="M2NEV9"/>